<feature type="compositionally biased region" description="Basic and acidic residues" evidence="5">
    <location>
        <begin position="322"/>
        <end position="349"/>
    </location>
</feature>
<feature type="transmembrane region" description="Helical" evidence="6">
    <location>
        <begin position="25"/>
        <end position="51"/>
    </location>
</feature>
<feature type="transmembrane region" description="Helical" evidence="6">
    <location>
        <begin position="235"/>
        <end position="256"/>
    </location>
</feature>
<dbReference type="FunFam" id="1.20.1540.10:FF:000004">
    <property type="entry name" value="Transmembrane protein 115"/>
    <property type="match status" value="1"/>
</dbReference>
<proteinExistence type="predicted"/>
<keyword evidence="2 6" id="KW-0812">Transmembrane</keyword>
<dbReference type="Pfam" id="PF08551">
    <property type="entry name" value="DUF1751"/>
    <property type="match status" value="1"/>
</dbReference>
<evidence type="ECO:0000256" key="1">
    <source>
        <dbReference type="ARBA" id="ARBA00004141"/>
    </source>
</evidence>
<dbReference type="GO" id="GO:0016020">
    <property type="term" value="C:membrane"/>
    <property type="evidence" value="ECO:0007669"/>
    <property type="project" value="UniProtKB-SubCell"/>
</dbReference>
<dbReference type="EMBL" id="CACVKT020001843">
    <property type="protein sequence ID" value="CAC5372291.1"/>
    <property type="molecule type" value="Genomic_DNA"/>
</dbReference>
<comment type="subcellular location">
    <subcellularLocation>
        <location evidence="1">Membrane</location>
        <topology evidence="1">Multi-pass membrane protein</topology>
    </subcellularLocation>
</comment>
<dbReference type="InterPro" id="IPR035952">
    <property type="entry name" value="Rhomboid-like_sf"/>
</dbReference>
<dbReference type="SMART" id="SM01160">
    <property type="entry name" value="DUF1751"/>
    <property type="match status" value="1"/>
</dbReference>
<dbReference type="OrthoDB" id="73612at2759"/>
<dbReference type="PANTHER" id="PTHR13377:SF3">
    <property type="entry name" value="TRANSMEMBRANE PROTEIN 115"/>
    <property type="match status" value="1"/>
</dbReference>
<dbReference type="SUPFAM" id="SSF144091">
    <property type="entry name" value="Rhomboid-like"/>
    <property type="match status" value="1"/>
</dbReference>
<evidence type="ECO:0000256" key="2">
    <source>
        <dbReference type="ARBA" id="ARBA00022692"/>
    </source>
</evidence>
<dbReference type="GO" id="GO:0006890">
    <property type="term" value="P:retrograde vesicle-mediated transport, Golgi to endoplasmic reticulum"/>
    <property type="evidence" value="ECO:0007669"/>
    <property type="project" value="InterPro"/>
</dbReference>
<sequence length="349" mass="39135">MADTIKKNLPFLKEQVTMTIGNSSVVVKGVTVAVTLGYFLSFASSAIPYLAVTPGYVMPPNFRFWTFITHPFIEMHVWDVLIDVSVLVLCGKLLEPLWGALDMLIFFVIINTGVAIGTAFVYIAFYLVTKNEEYLFETYIYGLAGYIAGFSVAVKQAMPDHVLATSPFGKLRNTHIPLLLLFVSITLRLIGLLEGPYPFMFGFGIVVSWIYLRFYQKHSNGNRGDMADNFGFSSFFPSQLQPLVSILANTVFFALVKIKVCKKPQRKYDVSSPSTITITLPGTDPLDAERRRQVALKALNERLVKAEGQSNWPSLIDEEEKSESKEKKEVKKEEVKLPVPDFKENSTEG</sequence>
<accession>A0A6J8ARN1</accession>
<organism evidence="7 8">
    <name type="scientific">Mytilus coruscus</name>
    <name type="common">Sea mussel</name>
    <dbReference type="NCBI Taxonomy" id="42192"/>
    <lineage>
        <taxon>Eukaryota</taxon>
        <taxon>Metazoa</taxon>
        <taxon>Spiralia</taxon>
        <taxon>Lophotrochozoa</taxon>
        <taxon>Mollusca</taxon>
        <taxon>Bivalvia</taxon>
        <taxon>Autobranchia</taxon>
        <taxon>Pteriomorphia</taxon>
        <taxon>Mytilida</taxon>
        <taxon>Mytiloidea</taxon>
        <taxon>Mytilidae</taxon>
        <taxon>Mytilinae</taxon>
        <taxon>Mytilus</taxon>
    </lineage>
</organism>
<keyword evidence="4 6" id="KW-0472">Membrane</keyword>
<evidence type="ECO:0000256" key="3">
    <source>
        <dbReference type="ARBA" id="ARBA00022989"/>
    </source>
</evidence>
<evidence type="ECO:0000256" key="6">
    <source>
        <dbReference type="SAM" id="Phobius"/>
    </source>
</evidence>
<dbReference type="PANTHER" id="PTHR13377">
    <property type="entry name" value="PLACENTAL PROTEIN 6"/>
    <property type="match status" value="1"/>
</dbReference>
<evidence type="ECO:0000256" key="5">
    <source>
        <dbReference type="SAM" id="MobiDB-lite"/>
    </source>
</evidence>
<feature type="transmembrane region" description="Helical" evidence="6">
    <location>
        <begin position="174"/>
        <end position="190"/>
    </location>
</feature>
<dbReference type="InterPro" id="IPR013861">
    <property type="entry name" value="TMEM115/Pdh1/Rbl19"/>
</dbReference>
<reference evidence="7 8" key="1">
    <citation type="submission" date="2020-06" db="EMBL/GenBank/DDBJ databases">
        <authorList>
            <person name="Li R."/>
            <person name="Bekaert M."/>
        </authorList>
    </citation>
    <scope>NUCLEOTIDE SEQUENCE [LARGE SCALE GENOMIC DNA]</scope>
    <source>
        <strain evidence="8">wild</strain>
    </source>
</reference>
<dbReference type="AlphaFoldDB" id="A0A6J8ARN1"/>
<gene>
    <name evidence="7" type="ORF">MCOR_10429</name>
</gene>
<evidence type="ECO:0000313" key="7">
    <source>
        <dbReference type="EMBL" id="CAC5372291.1"/>
    </source>
</evidence>
<dbReference type="GO" id="GO:0005794">
    <property type="term" value="C:Golgi apparatus"/>
    <property type="evidence" value="ECO:0007669"/>
    <property type="project" value="TreeGrafter"/>
</dbReference>
<evidence type="ECO:0000256" key="4">
    <source>
        <dbReference type="ARBA" id="ARBA00023136"/>
    </source>
</evidence>
<keyword evidence="3 6" id="KW-1133">Transmembrane helix</keyword>
<keyword evidence="8" id="KW-1185">Reference proteome</keyword>
<evidence type="ECO:0000313" key="8">
    <source>
        <dbReference type="Proteomes" id="UP000507470"/>
    </source>
</evidence>
<name>A0A6J8ARN1_MYTCO</name>
<dbReference type="Gene3D" id="1.20.1540.10">
    <property type="entry name" value="Rhomboid-like"/>
    <property type="match status" value="1"/>
</dbReference>
<feature type="transmembrane region" description="Helical" evidence="6">
    <location>
        <begin position="134"/>
        <end position="154"/>
    </location>
</feature>
<feature type="region of interest" description="Disordered" evidence="5">
    <location>
        <begin position="310"/>
        <end position="349"/>
    </location>
</feature>
<protein>
    <submittedName>
        <fullName evidence="7">Transmembrane protein 115</fullName>
    </submittedName>
</protein>
<feature type="transmembrane region" description="Helical" evidence="6">
    <location>
        <begin position="103"/>
        <end position="127"/>
    </location>
</feature>
<dbReference type="Proteomes" id="UP000507470">
    <property type="component" value="Unassembled WGS sequence"/>
</dbReference>
<feature type="transmembrane region" description="Helical" evidence="6">
    <location>
        <begin position="197"/>
        <end position="215"/>
    </location>
</feature>